<keyword evidence="7" id="KW-0106">Calcium</keyword>
<evidence type="ECO:0000259" key="11">
    <source>
        <dbReference type="PROSITE" id="PS51695"/>
    </source>
</evidence>
<keyword evidence="3" id="KW-0645">Protease</keyword>
<comment type="cofactor">
    <cofactor evidence="1">
        <name>Ca(2+)</name>
        <dbReference type="ChEBI" id="CHEBI:29108"/>
    </cofactor>
</comment>
<organism evidence="12 13">
    <name type="scientific">Cochliobolus carbonum (strain 26-R-13)</name>
    <name type="common">Maize leaf spot fungus</name>
    <name type="synonym">Bipolaris zeicola</name>
    <dbReference type="NCBI Taxonomy" id="930089"/>
    <lineage>
        <taxon>Eukaryota</taxon>
        <taxon>Fungi</taxon>
        <taxon>Dikarya</taxon>
        <taxon>Ascomycota</taxon>
        <taxon>Pezizomycotina</taxon>
        <taxon>Dothideomycetes</taxon>
        <taxon>Pleosporomycetidae</taxon>
        <taxon>Pleosporales</taxon>
        <taxon>Pleosporineae</taxon>
        <taxon>Pleosporaceae</taxon>
        <taxon>Bipolaris</taxon>
    </lineage>
</organism>
<evidence type="ECO:0000313" key="13">
    <source>
        <dbReference type="Proteomes" id="UP000053841"/>
    </source>
</evidence>
<dbReference type="PANTHER" id="PTHR14218">
    <property type="entry name" value="PROTEASE S8 TRIPEPTIDYL PEPTIDASE I CLN2"/>
    <property type="match status" value="1"/>
</dbReference>
<name>W6Y3W9_COCC2</name>
<comment type="caution">
    <text evidence="9">Lacks conserved residue(s) required for the propagation of feature annotation.</text>
</comment>
<evidence type="ECO:0000256" key="3">
    <source>
        <dbReference type="ARBA" id="ARBA00022670"/>
    </source>
</evidence>
<dbReference type="PANTHER" id="PTHR14218:SF19">
    <property type="entry name" value="SERINE PROTEASE AORO, PUTATIVE (AFU_ORTHOLOGUE AFUA_6G10250)-RELATED"/>
    <property type="match status" value="1"/>
</dbReference>
<evidence type="ECO:0000256" key="9">
    <source>
        <dbReference type="PROSITE-ProRule" id="PRU01032"/>
    </source>
</evidence>
<dbReference type="AlphaFoldDB" id="W6Y3W9"/>
<dbReference type="EMBL" id="KI964592">
    <property type="protein sequence ID" value="EUC34382.1"/>
    <property type="molecule type" value="Genomic_DNA"/>
</dbReference>
<accession>W6Y3W9</accession>
<reference evidence="12 13" key="1">
    <citation type="journal article" date="2013" name="PLoS Genet.">
        <title>Comparative genome structure, secondary metabolite, and effector coding capacity across Cochliobolus pathogens.</title>
        <authorList>
            <person name="Condon B.J."/>
            <person name="Leng Y."/>
            <person name="Wu D."/>
            <person name="Bushley K.E."/>
            <person name="Ohm R.A."/>
            <person name="Otillar R."/>
            <person name="Martin J."/>
            <person name="Schackwitz W."/>
            <person name="Grimwood J."/>
            <person name="MohdZainudin N."/>
            <person name="Xue C."/>
            <person name="Wang R."/>
            <person name="Manning V.A."/>
            <person name="Dhillon B."/>
            <person name="Tu Z.J."/>
            <person name="Steffenson B.J."/>
            <person name="Salamov A."/>
            <person name="Sun H."/>
            <person name="Lowry S."/>
            <person name="LaButti K."/>
            <person name="Han J."/>
            <person name="Copeland A."/>
            <person name="Lindquist E."/>
            <person name="Barry K."/>
            <person name="Schmutz J."/>
            <person name="Baker S.E."/>
            <person name="Ciuffetti L.M."/>
            <person name="Grigoriev I.V."/>
            <person name="Zhong S."/>
            <person name="Turgeon B.G."/>
        </authorList>
    </citation>
    <scope>NUCLEOTIDE SEQUENCE [LARGE SCALE GENOMIC DNA]</scope>
    <source>
        <strain evidence="12 13">26-R-13</strain>
    </source>
</reference>
<feature type="domain" description="Peptidase S53" evidence="11">
    <location>
        <begin position="157"/>
        <end position="487"/>
    </location>
</feature>
<dbReference type="Gene3D" id="3.40.50.200">
    <property type="entry name" value="Peptidase S8/S53 domain"/>
    <property type="match status" value="2"/>
</dbReference>
<dbReference type="InterPro" id="IPR050819">
    <property type="entry name" value="Tripeptidyl-peptidase_I"/>
</dbReference>
<comment type="subcellular location">
    <subcellularLocation>
        <location evidence="2">Secreted</location>
        <location evidence="2">Extracellular space</location>
    </subcellularLocation>
</comment>
<dbReference type="CDD" id="cd11377">
    <property type="entry name" value="Pro-peptidase_S53"/>
    <property type="match status" value="1"/>
</dbReference>
<dbReference type="InterPro" id="IPR015366">
    <property type="entry name" value="S53_propep"/>
</dbReference>
<dbReference type="eggNOG" id="ENOG502QTN1">
    <property type="taxonomic scope" value="Eukaryota"/>
</dbReference>
<dbReference type="SUPFAM" id="SSF52743">
    <property type="entry name" value="Subtilisin-like"/>
    <property type="match status" value="1"/>
</dbReference>
<feature type="chain" id="PRO_5004888713" description="Peptidase S53 domain-containing protein" evidence="10">
    <location>
        <begin position="21"/>
        <end position="487"/>
    </location>
</feature>
<dbReference type="GeneID" id="19148153"/>
<evidence type="ECO:0000313" key="12">
    <source>
        <dbReference type="EMBL" id="EUC34382.1"/>
    </source>
</evidence>
<keyword evidence="4" id="KW-0479">Metal-binding</keyword>
<dbReference type="GO" id="GO:0008240">
    <property type="term" value="F:tripeptidyl-peptidase activity"/>
    <property type="evidence" value="ECO:0007669"/>
    <property type="project" value="TreeGrafter"/>
</dbReference>
<dbReference type="SUPFAM" id="SSF54897">
    <property type="entry name" value="Protease propeptides/inhibitors"/>
    <property type="match status" value="1"/>
</dbReference>
<keyword evidence="5" id="KW-0378">Hydrolase</keyword>
<dbReference type="HOGENOM" id="CLU_013783_4_0_1"/>
<dbReference type="GO" id="GO:0006508">
    <property type="term" value="P:proteolysis"/>
    <property type="evidence" value="ECO:0007669"/>
    <property type="project" value="UniProtKB-KW"/>
</dbReference>
<evidence type="ECO:0000256" key="4">
    <source>
        <dbReference type="ARBA" id="ARBA00022723"/>
    </source>
</evidence>
<dbReference type="RefSeq" id="XP_007711312.1">
    <property type="nucleotide sequence ID" value="XM_007713122.1"/>
</dbReference>
<gene>
    <name evidence="12" type="ORF">COCCADRAFT_35948</name>
</gene>
<dbReference type="CDD" id="cd04056">
    <property type="entry name" value="Peptidases_S53"/>
    <property type="match status" value="1"/>
</dbReference>
<dbReference type="GO" id="GO:0046872">
    <property type="term" value="F:metal ion binding"/>
    <property type="evidence" value="ECO:0007669"/>
    <property type="project" value="UniProtKB-KW"/>
</dbReference>
<proteinExistence type="predicted"/>
<evidence type="ECO:0000256" key="1">
    <source>
        <dbReference type="ARBA" id="ARBA00001913"/>
    </source>
</evidence>
<dbReference type="KEGG" id="bze:COCCADRAFT_35948"/>
<evidence type="ECO:0000256" key="10">
    <source>
        <dbReference type="SAM" id="SignalP"/>
    </source>
</evidence>
<keyword evidence="13" id="KW-1185">Reference proteome</keyword>
<keyword evidence="8" id="KW-0865">Zymogen</keyword>
<evidence type="ECO:0000256" key="5">
    <source>
        <dbReference type="ARBA" id="ARBA00022801"/>
    </source>
</evidence>
<evidence type="ECO:0000256" key="2">
    <source>
        <dbReference type="ARBA" id="ARBA00004239"/>
    </source>
</evidence>
<dbReference type="InterPro" id="IPR036852">
    <property type="entry name" value="Peptidase_S8/S53_dom_sf"/>
</dbReference>
<dbReference type="GO" id="GO:0004252">
    <property type="term" value="F:serine-type endopeptidase activity"/>
    <property type="evidence" value="ECO:0007669"/>
    <property type="project" value="InterPro"/>
</dbReference>
<feature type="signal peptide" evidence="10">
    <location>
        <begin position="1"/>
        <end position="20"/>
    </location>
</feature>
<keyword evidence="10" id="KW-0732">Signal</keyword>
<sequence length="487" mass="53121">MRLLGYALFSLSSFVGITLSTRNTVHEKRDTVSSVWEKHSAATGNMILPVRIGLKQQNLENAERFLQDISDPDSPNYGKHWTAEQVANTFAPHQEATETTLGWLFDLVIASERIKQSVGRNWLEFSATIAELEKLLETRYFNYQHKKSDNLTNCATLMTINCLRALYGFPAGKFSSPGNELGIPEWTENLSFADLDEFFAKYSSPRIPTGTVPEIAQVNEDKTGNGNGDTEPSLFEAEMDVQTAYSIIWPQQIRVYQVHFPESVGAIGPFNVFLDALDGLYCTYLGANETGKLQCGGAPLSNVISLSFGQVEGVGPRSYQERQCHEWMKLALQGVSVLIASGDSGVANMVDGNNECLDANGKSDGNGNGKRFSPGFPSNCPYVTVVGATTLRDGTISKEYSPKYDSSIFNSSGRPYPDVSAIGLHIPVVYGNVTRRGGGTSMFNDVTVGSNPGCSTEGFVASPGWDPATGLGTPRYEKMREVFLSLP</sequence>
<evidence type="ECO:0000256" key="6">
    <source>
        <dbReference type="ARBA" id="ARBA00022825"/>
    </source>
</evidence>
<keyword evidence="6" id="KW-0720">Serine protease</keyword>
<dbReference type="OrthoDB" id="409122at2759"/>
<protein>
    <recommendedName>
        <fullName evidence="11">Peptidase S53 domain-containing protein</fullName>
    </recommendedName>
</protein>
<dbReference type="Pfam" id="PF09286">
    <property type="entry name" value="Pro-kuma_activ"/>
    <property type="match status" value="1"/>
</dbReference>
<dbReference type="SMART" id="SM00944">
    <property type="entry name" value="Pro-kuma_activ"/>
    <property type="match status" value="1"/>
</dbReference>
<evidence type="ECO:0000256" key="7">
    <source>
        <dbReference type="ARBA" id="ARBA00022837"/>
    </source>
</evidence>
<dbReference type="GO" id="GO:0005576">
    <property type="term" value="C:extracellular region"/>
    <property type="evidence" value="ECO:0007669"/>
    <property type="project" value="UniProtKB-SubCell"/>
</dbReference>
<evidence type="ECO:0000256" key="8">
    <source>
        <dbReference type="ARBA" id="ARBA00023145"/>
    </source>
</evidence>
<dbReference type="Proteomes" id="UP000053841">
    <property type="component" value="Unassembled WGS sequence"/>
</dbReference>
<dbReference type="InterPro" id="IPR030400">
    <property type="entry name" value="Sedolisin_dom"/>
</dbReference>
<dbReference type="PROSITE" id="PS51695">
    <property type="entry name" value="SEDOLISIN"/>
    <property type="match status" value="1"/>
</dbReference>